<keyword evidence="9" id="KW-0378">Hydrolase</keyword>
<dbReference type="InterPro" id="IPR036890">
    <property type="entry name" value="HATPase_C_sf"/>
</dbReference>
<evidence type="ECO:0000256" key="3">
    <source>
        <dbReference type="ARBA" id="ARBA00022763"/>
    </source>
</evidence>
<dbReference type="InterPro" id="IPR013507">
    <property type="entry name" value="DNA_mismatch_S5_2-like"/>
</dbReference>
<dbReference type="GO" id="GO:0006298">
    <property type="term" value="P:mismatch repair"/>
    <property type="evidence" value="ECO:0007669"/>
    <property type="project" value="UniProtKB-UniRule"/>
</dbReference>
<dbReference type="CDD" id="cd00782">
    <property type="entry name" value="MutL_Trans"/>
    <property type="match status" value="1"/>
</dbReference>
<dbReference type="GO" id="GO:0004519">
    <property type="term" value="F:endonuclease activity"/>
    <property type="evidence" value="ECO:0007669"/>
    <property type="project" value="UniProtKB-KW"/>
</dbReference>
<protein>
    <recommendedName>
        <fullName evidence="2 5">DNA mismatch repair protein MutL</fullName>
    </recommendedName>
</protein>
<dbReference type="InterPro" id="IPR042121">
    <property type="entry name" value="MutL_C_regsub"/>
</dbReference>
<evidence type="ECO:0000256" key="2">
    <source>
        <dbReference type="ARBA" id="ARBA00021975"/>
    </source>
</evidence>
<dbReference type="Pfam" id="PF08676">
    <property type="entry name" value="MutL_C"/>
    <property type="match status" value="1"/>
</dbReference>
<dbReference type="GO" id="GO:0016887">
    <property type="term" value="F:ATP hydrolysis activity"/>
    <property type="evidence" value="ECO:0007669"/>
    <property type="project" value="InterPro"/>
</dbReference>
<dbReference type="GO" id="GO:0032300">
    <property type="term" value="C:mismatch repair complex"/>
    <property type="evidence" value="ECO:0007669"/>
    <property type="project" value="InterPro"/>
</dbReference>
<sequence>MNDIIQLLPDSIANQIAAGEVIQRPASVIKELVENSIDAGATLINVVCVDSGRTSIQVTDNGKGMSETDARLSFERHATSKIRQADDLFNLHTMGFRGEALASIAAVAQVELRTRRPDDDLGTALSIAGSRFVSQEPVQCPVGCNFTISNLFYNVPVRRKFLKSNTTELNNIVTAFERIALVYPDVAFTLYNNQTELYNLKAGGLRQRIVDVIGKKINQHLLPIDIDTTMCKISGFVGKPESARKKGVRQFFFVNGRYMKHPYFHKAIMTAYERLVPEGEQIPYFIYFTVNPTDIDVNIHPTKTEIKFENEQTVWQILTAAVRDAVGMFSDVTAIEFDTEGKPDIPALGTMPQTGVSAPKVQYNPTYNPFNETPTTHSNAAPDNWEQLYEGLGSAHTRQQQTPSLFGTDAGSVIQSRSNAASQPFADNGIVLSQKFAQTEERSTVPEGATSEATTPKQETSLLEEKSPTHYQYKGQYIMTAVKSGLMIIDQYRAHTRILYEGYLDQMQKHRASSQKPLFPDTIHFSPADKVVAEAIMPELQNIGFELTPTAEGDYSITAVPSGLDGLDYTALLQDLVASAREKTTSAIDDINHSIALELARNAAVAYGQVLTNAEMENIVNSLFTCSNFSYTPDGKKILTMLHQNELEHLFGT</sequence>
<dbReference type="InterPro" id="IPR014790">
    <property type="entry name" value="MutL_C"/>
</dbReference>
<dbReference type="PROSITE" id="PS00058">
    <property type="entry name" value="DNA_MISMATCH_REPAIR_1"/>
    <property type="match status" value="1"/>
</dbReference>
<dbReference type="AlphaFoldDB" id="A0A3R6G550"/>
<dbReference type="GO" id="GO:0030983">
    <property type="term" value="F:mismatched DNA binding"/>
    <property type="evidence" value="ECO:0007669"/>
    <property type="project" value="InterPro"/>
</dbReference>
<dbReference type="SMART" id="SM00853">
    <property type="entry name" value="MutL_C"/>
    <property type="match status" value="1"/>
</dbReference>
<evidence type="ECO:0000256" key="6">
    <source>
        <dbReference type="SAM" id="MobiDB-lite"/>
    </source>
</evidence>
<gene>
    <name evidence="5 9" type="primary">mutL</name>
    <name evidence="9" type="ORF">DW060_04375</name>
</gene>
<dbReference type="InterPro" id="IPR020568">
    <property type="entry name" value="Ribosomal_Su5_D2-typ_SF"/>
</dbReference>
<feature type="region of interest" description="Disordered" evidence="6">
    <location>
        <begin position="437"/>
        <end position="466"/>
    </location>
</feature>
<evidence type="ECO:0000256" key="1">
    <source>
        <dbReference type="ARBA" id="ARBA00006082"/>
    </source>
</evidence>
<dbReference type="InterPro" id="IPR037198">
    <property type="entry name" value="MutL_C_sf"/>
</dbReference>
<dbReference type="FunFam" id="3.30.565.10:FF:000003">
    <property type="entry name" value="DNA mismatch repair endonuclease MutL"/>
    <property type="match status" value="1"/>
</dbReference>
<dbReference type="InterPro" id="IPR042120">
    <property type="entry name" value="MutL_C_dimsub"/>
</dbReference>
<dbReference type="Gene3D" id="3.30.1370.100">
    <property type="entry name" value="MutL, C-terminal domain, regulatory subdomain"/>
    <property type="match status" value="1"/>
</dbReference>
<keyword evidence="3 5" id="KW-0227">DNA damage</keyword>
<dbReference type="Gene3D" id="3.30.565.10">
    <property type="entry name" value="Histidine kinase-like ATPase, C-terminal domain"/>
    <property type="match status" value="1"/>
</dbReference>
<reference evidence="9 10" key="1">
    <citation type="submission" date="2018-08" db="EMBL/GenBank/DDBJ databases">
        <title>A genome reference for cultivated species of the human gut microbiota.</title>
        <authorList>
            <person name="Zou Y."/>
            <person name="Xue W."/>
            <person name="Luo G."/>
        </authorList>
    </citation>
    <scope>NUCLEOTIDE SEQUENCE [LARGE SCALE GENOMIC DNA]</scope>
    <source>
        <strain evidence="9 10">AF42-9</strain>
    </source>
</reference>
<feature type="compositionally biased region" description="Polar residues" evidence="6">
    <location>
        <begin position="451"/>
        <end position="461"/>
    </location>
</feature>
<keyword evidence="4 5" id="KW-0234">DNA repair</keyword>
<comment type="caution">
    <text evidence="9">The sequence shown here is derived from an EMBL/GenBank/DDBJ whole genome shotgun (WGS) entry which is preliminary data.</text>
</comment>
<dbReference type="PANTHER" id="PTHR10073">
    <property type="entry name" value="DNA MISMATCH REPAIR PROTEIN MLH, PMS, MUTL"/>
    <property type="match status" value="1"/>
</dbReference>
<dbReference type="CDD" id="cd16926">
    <property type="entry name" value="HATPase_MutL-MLH-PMS-like"/>
    <property type="match status" value="1"/>
</dbReference>
<dbReference type="PANTHER" id="PTHR10073:SF12">
    <property type="entry name" value="DNA MISMATCH REPAIR PROTEIN MLH1"/>
    <property type="match status" value="1"/>
</dbReference>
<evidence type="ECO:0000313" key="9">
    <source>
        <dbReference type="EMBL" id="RHK51499.1"/>
    </source>
</evidence>
<dbReference type="EMBL" id="QRNO01000015">
    <property type="protein sequence ID" value="RHK51499.1"/>
    <property type="molecule type" value="Genomic_DNA"/>
</dbReference>
<keyword evidence="9" id="KW-0540">Nuclease</keyword>
<dbReference type="InterPro" id="IPR014762">
    <property type="entry name" value="DNA_mismatch_repair_CS"/>
</dbReference>
<evidence type="ECO:0000256" key="5">
    <source>
        <dbReference type="HAMAP-Rule" id="MF_00149"/>
    </source>
</evidence>
<dbReference type="NCBIfam" id="TIGR00585">
    <property type="entry name" value="mutl"/>
    <property type="match status" value="1"/>
</dbReference>
<dbReference type="SMART" id="SM01340">
    <property type="entry name" value="DNA_mis_repair"/>
    <property type="match status" value="1"/>
</dbReference>
<evidence type="ECO:0000256" key="4">
    <source>
        <dbReference type="ARBA" id="ARBA00023204"/>
    </source>
</evidence>
<dbReference type="GO" id="GO:0140664">
    <property type="term" value="F:ATP-dependent DNA damage sensor activity"/>
    <property type="evidence" value="ECO:0007669"/>
    <property type="project" value="InterPro"/>
</dbReference>
<proteinExistence type="inferred from homology"/>
<keyword evidence="10" id="KW-1185">Reference proteome</keyword>
<dbReference type="GO" id="GO:0005524">
    <property type="term" value="F:ATP binding"/>
    <property type="evidence" value="ECO:0007669"/>
    <property type="project" value="InterPro"/>
</dbReference>
<dbReference type="InterPro" id="IPR038973">
    <property type="entry name" value="MutL/Mlh/Pms-like"/>
</dbReference>
<keyword evidence="9" id="KW-0255">Endonuclease</keyword>
<comment type="function">
    <text evidence="5">This protein is involved in the repair of mismatches in DNA. It is required for dam-dependent methyl-directed DNA mismatch repair. May act as a 'molecular matchmaker', a protein that promotes the formation of a stable complex between two or more DNA-binding proteins in an ATP-dependent manner without itself being part of a final effector complex.</text>
</comment>
<comment type="similarity">
    <text evidence="1 5">Belongs to the DNA mismatch repair MutL/HexB family.</text>
</comment>
<dbReference type="SUPFAM" id="SSF118116">
    <property type="entry name" value="DNA mismatch repair protein MutL"/>
    <property type="match status" value="1"/>
</dbReference>
<dbReference type="Proteomes" id="UP000286598">
    <property type="component" value="Unassembled WGS sequence"/>
</dbReference>
<dbReference type="Gene3D" id="3.30.1540.20">
    <property type="entry name" value="MutL, C-terminal domain, dimerisation subdomain"/>
    <property type="match status" value="1"/>
</dbReference>
<evidence type="ECO:0000259" key="8">
    <source>
        <dbReference type="SMART" id="SM01340"/>
    </source>
</evidence>
<dbReference type="InterPro" id="IPR002099">
    <property type="entry name" value="MutL/Mlh/PMS"/>
</dbReference>
<dbReference type="HAMAP" id="MF_00149">
    <property type="entry name" value="DNA_mis_repair"/>
    <property type="match status" value="1"/>
</dbReference>
<organism evidence="9 10">
    <name type="scientific">Leyella stercorea</name>
    <dbReference type="NCBI Taxonomy" id="363265"/>
    <lineage>
        <taxon>Bacteria</taxon>
        <taxon>Pseudomonadati</taxon>
        <taxon>Bacteroidota</taxon>
        <taxon>Bacteroidia</taxon>
        <taxon>Bacteroidales</taxon>
        <taxon>Prevotellaceae</taxon>
        <taxon>Leyella</taxon>
    </lineage>
</organism>
<dbReference type="SUPFAM" id="SSF55874">
    <property type="entry name" value="ATPase domain of HSP90 chaperone/DNA topoisomerase II/histidine kinase"/>
    <property type="match status" value="1"/>
</dbReference>
<feature type="domain" description="DNA mismatch repair protein S5" evidence="8">
    <location>
        <begin position="209"/>
        <end position="327"/>
    </location>
</feature>
<dbReference type="InterPro" id="IPR020667">
    <property type="entry name" value="DNA_mismatch_repair_MutL"/>
</dbReference>
<dbReference type="Gene3D" id="3.30.230.10">
    <property type="match status" value="1"/>
</dbReference>
<accession>A0A3R6G550</accession>
<dbReference type="Pfam" id="PF13589">
    <property type="entry name" value="HATPase_c_3"/>
    <property type="match status" value="1"/>
</dbReference>
<name>A0A3R6G550_9BACT</name>
<dbReference type="OrthoDB" id="9763467at2"/>
<evidence type="ECO:0000259" key="7">
    <source>
        <dbReference type="SMART" id="SM00853"/>
    </source>
</evidence>
<dbReference type="Pfam" id="PF01119">
    <property type="entry name" value="DNA_mis_repair"/>
    <property type="match status" value="1"/>
</dbReference>
<evidence type="ECO:0000313" key="10">
    <source>
        <dbReference type="Proteomes" id="UP000286598"/>
    </source>
</evidence>
<feature type="domain" description="MutL C-terminal dimerisation" evidence="7">
    <location>
        <begin position="469"/>
        <end position="611"/>
    </location>
</feature>
<dbReference type="InterPro" id="IPR014721">
    <property type="entry name" value="Ribsml_uS5_D2-typ_fold_subgr"/>
</dbReference>
<dbReference type="SUPFAM" id="SSF54211">
    <property type="entry name" value="Ribosomal protein S5 domain 2-like"/>
    <property type="match status" value="1"/>
</dbReference>